<accession>A0ABQ7BML5</accession>
<name>A0ABQ7BML5_BRACR</name>
<keyword evidence="2" id="KW-1185">Reference proteome</keyword>
<evidence type="ECO:0000313" key="2">
    <source>
        <dbReference type="Proteomes" id="UP000266723"/>
    </source>
</evidence>
<evidence type="ECO:0008006" key="3">
    <source>
        <dbReference type="Google" id="ProtNLM"/>
    </source>
</evidence>
<evidence type="ECO:0000313" key="1">
    <source>
        <dbReference type="EMBL" id="KAF3533543.1"/>
    </source>
</evidence>
<gene>
    <name evidence="1" type="ORF">DY000_02040828</name>
</gene>
<dbReference type="EMBL" id="QGKV02001507">
    <property type="protein sequence ID" value="KAF3533543.1"/>
    <property type="molecule type" value="Genomic_DNA"/>
</dbReference>
<dbReference type="Proteomes" id="UP000266723">
    <property type="component" value="Unassembled WGS sequence"/>
</dbReference>
<protein>
    <recommendedName>
        <fullName evidence="3">Reverse transcriptase zinc-binding domain-containing protein</fullName>
    </recommendedName>
</protein>
<reference evidence="1 2" key="1">
    <citation type="journal article" date="2020" name="BMC Genomics">
        <title>Intraspecific diversification of the crop wild relative Brassica cretica Lam. using demographic model selection.</title>
        <authorList>
            <person name="Kioukis A."/>
            <person name="Michalopoulou V.A."/>
            <person name="Briers L."/>
            <person name="Pirintsos S."/>
            <person name="Studholme D.J."/>
            <person name="Pavlidis P."/>
            <person name="Sarris P.F."/>
        </authorList>
    </citation>
    <scope>NUCLEOTIDE SEQUENCE [LARGE SCALE GENOMIC DNA]</scope>
    <source>
        <strain evidence="2">cv. PFS-1207/04</strain>
    </source>
</reference>
<sequence length="141" mass="15881">MGQGRVHFPSGLAWPLHLAAGTVGNSSYEPKSPFLSLNHLQRDFECYNDSFLEKLIWCLIDNPPCLLSRVLFGKYCHEESFLTVKQGSSVSHGWHGILVGRNLTRKHAGWVVGDGTNVRIWDDAWLSLTHQERPMVPVSEP</sequence>
<proteinExistence type="predicted"/>
<comment type="caution">
    <text evidence="1">The sequence shown here is derived from an EMBL/GenBank/DDBJ whole genome shotgun (WGS) entry which is preliminary data.</text>
</comment>
<organism evidence="1 2">
    <name type="scientific">Brassica cretica</name>
    <name type="common">Mustard</name>
    <dbReference type="NCBI Taxonomy" id="69181"/>
    <lineage>
        <taxon>Eukaryota</taxon>
        <taxon>Viridiplantae</taxon>
        <taxon>Streptophyta</taxon>
        <taxon>Embryophyta</taxon>
        <taxon>Tracheophyta</taxon>
        <taxon>Spermatophyta</taxon>
        <taxon>Magnoliopsida</taxon>
        <taxon>eudicotyledons</taxon>
        <taxon>Gunneridae</taxon>
        <taxon>Pentapetalae</taxon>
        <taxon>rosids</taxon>
        <taxon>malvids</taxon>
        <taxon>Brassicales</taxon>
        <taxon>Brassicaceae</taxon>
        <taxon>Brassiceae</taxon>
        <taxon>Brassica</taxon>
    </lineage>
</organism>